<keyword evidence="1" id="KW-0812">Transmembrane</keyword>
<name>A0A941D666_9MICO</name>
<feature type="transmembrane region" description="Helical" evidence="1">
    <location>
        <begin position="912"/>
        <end position="931"/>
    </location>
</feature>
<dbReference type="PANTHER" id="PTHR30572">
    <property type="entry name" value="MEMBRANE COMPONENT OF TRANSPORTER-RELATED"/>
    <property type="match status" value="1"/>
</dbReference>
<gene>
    <name evidence="2" type="ORF">KC207_00940</name>
</gene>
<keyword evidence="1" id="KW-1133">Transmembrane helix</keyword>
<evidence type="ECO:0000256" key="1">
    <source>
        <dbReference type="SAM" id="Phobius"/>
    </source>
</evidence>
<feature type="transmembrane region" description="Helical" evidence="1">
    <location>
        <begin position="1012"/>
        <end position="1032"/>
    </location>
</feature>
<dbReference type="AlphaFoldDB" id="A0A941D666"/>
<organism evidence="2 3">
    <name type="scientific">Phycicoccus avicenniae</name>
    <dbReference type="NCBI Taxonomy" id="2828860"/>
    <lineage>
        <taxon>Bacteria</taxon>
        <taxon>Bacillati</taxon>
        <taxon>Actinomycetota</taxon>
        <taxon>Actinomycetes</taxon>
        <taxon>Micrococcales</taxon>
        <taxon>Intrasporangiaceae</taxon>
        <taxon>Phycicoccus</taxon>
    </lineage>
</organism>
<dbReference type="InterPro" id="IPR050250">
    <property type="entry name" value="Macrolide_Exporter_MacB"/>
</dbReference>
<sequence length="1048" mass="106350">MRTRRLLQRRLGAHPVALASVAVSVAASMAVVTGLQLLTEAVADAGVQSVLDVPTRERSVAVSAALDPGALSPVDDAVREEMASLPGGTVTRVASAPTRGMPGRSSTDRALLADVDGVRAATDLLDGRWPRRPSDAAAEGSGRVEVSLPSTAAERLGLEVGDALVVSDIVDDAAPEVTLVLTGIFRPRSPDDALWVDLPLALQGVTESDFTTYGPFVTAPGAFDGPLVGASTVTWRLAADVGGTTRDRLPGLERAVDRTVRELRRTVGLPLEAGDPETEEPSGLPLRSPRVVSDLPALLDSARGVADRTRVTLLTPTVLVVLLGLVALVGASGLLASLRTGDVRLLRLRGASSSRLGALALGEAIVIAGAAAPASALAGAVGIRALTGQGWGSLVDDVRDPALWAAVLPLAAVVVAVTTATSTWAGREGAVVESSGRGTRSGLLAAAAAGLDLVLVGLGVVGVIQLRRYDAAGSTTVDPLTAAAPALVVAGLVVLALRLLPVLARLVARSGDRRAGLSLAWGGWQFARRTAGQTGTIVLVLLAASMGSVALSQVATAEQAFEDQSAFEAGAALRVGQAGGVNASGTGGTVTETLDADVVMPATRREVGLGDLDDVTVLAVDSARAGEVMDVRPDTVSDGSWPAVVGRLTASRDLGGGLVLPPGTRQFQVTVRAALPPDAVEDYPAVAHVRDGRGVVRTVPAGSVTRGVSRLAGDVADLESPVALVGVAAALPEDVRRAAQPGERTAFDVRRVTADGEPLAGVDAFSDESTLSALWWTADPAPPGPVAAVVTREVAEAIGSAGSAAPSLSVGSRDVPLEVVGVLDVLPTAAVPTRGVLVDLPQLAAVPTRTGGDGVQRSRVVVEPDEWWAHPGDPAEAAADLEAAAPFGTTILERSALAAERRADPVNRGMRVAMLLVAAASVLIATLGFAASTAGLGRVRRHENAVLFALGMPPRRIRAVMVVERGVVVALTVLTGLVVGVVAAIVVVAFLVGSDGHAQVPVVRPVVPTALLAGYTATVAAILVAAGVAVLGRSVGDPTNRSHGGGQS</sequence>
<feature type="transmembrane region" description="Helical" evidence="1">
    <location>
        <begin position="318"/>
        <end position="338"/>
    </location>
</feature>
<dbReference type="EMBL" id="JAGSNF010000001">
    <property type="protein sequence ID" value="MBR7741858.1"/>
    <property type="molecule type" value="Genomic_DNA"/>
</dbReference>
<evidence type="ECO:0000313" key="2">
    <source>
        <dbReference type="EMBL" id="MBR7741858.1"/>
    </source>
</evidence>
<accession>A0A941D666</accession>
<feature type="transmembrane region" description="Helical" evidence="1">
    <location>
        <begin position="966"/>
        <end position="992"/>
    </location>
</feature>
<dbReference type="Proteomes" id="UP000677016">
    <property type="component" value="Unassembled WGS sequence"/>
</dbReference>
<evidence type="ECO:0000313" key="3">
    <source>
        <dbReference type="Proteomes" id="UP000677016"/>
    </source>
</evidence>
<feature type="transmembrane region" description="Helical" evidence="1">
    <location>
        <begin position="359"/>
        <end position="383"/>
    </location>
</feature>
<feature type="transmembrane region" description="Helical" evidence="1">
    <location>
        <begin position="536"/>
        <end position="555"/>
    </location>
</feature>
<dbReference type="PANTHER" id="PTHR30572:SF4">
    <property type="entry name" value="ABC TRANSPORTER PERMEASE YTRF"/>
    <property type="match status" value="1"/>
</dbReference>
<dbReference type="GO" id="GO:0005886">
    <property type="term" value="C:plasma membrane"/>
    <property type="evidence" value="ECO:0007669"/>
    <property type="project" value="TreeGrafter"/>
</dbReference>
<proteinExistence type="predicted"/>
<feature type="transmembrane region" description="Helical" evidence="1">
    <location>
        <begin position="403"/>
        <end position="422"/>
    </location>
</feature>
<reference evidence="2" key="1">
    <citation type="submission" date="2021-04" db="EMBL/GenBank/DDBJ databases">
        <title>Phycicoccus avicenniae sp. nov., a novel endophytic actinomycetes isolated from branch of Avicennia mariana.</title>
        <authorList>
            <person name="Tuo L."/>
        </authorList>
    </citation>
    <scope>NUCLEOTIDE SEQUENCE</scope>
    <source>
        <strain evidence="2">BSK3Z-2</strain>
    </source>
</reference>
<keyword evidence="3" id="KW-1185">Reference proteome</keyword>
<keyword evidence="1" id="KW-0472">Membrane</keyword>
<feature type="transmembrane region" description="Helical" evidence="1">
    <location>
        <begin position="443"/>
        <end position="466"/>
    </location>
</feature>
<dbReference type="GO" id="GO:0022857">
    <property type="term" value="F:transmembrane transporter activity"/>
    <property type="evidence" value="ECO:0007669"/>
    <property type="project" value="TreeGrafter"/>
</dbReference>
<evidence type="ECO:0008006" key="4">
    <source>
        <dbReference type="Google" id="ProtNLM"/>
    </source>
</evidence>
<protein>
    <recommendedName>
        <fullName evidence="4">FtsX-like permease family protein</fullName>
    </recommendedName>
</protein>
<comment type="caution">
    <text evidence="2">The sequence shown here is derived from an EMBL/GenBank/DDBJ whole genome shotgun (WGS) entry which is preliminary data.</text>
</comment>
<feature type="transmembrane region" description="Helical" evidence="1">
    <location>
        <begin position="486"/>
        <end position="508"/>
    </location>
</feature>
<dbReference type="RefSeq" id="WP_211601018.1">
    <property type="nucleotide sequence ID" value="NZ_JAGSNF010000001.1"/>
</dbReference>